<evidence type="ECO:0000313" key="2">
    <source>
        <dbReference type="EMBL" id="CDT21194.1"/>
    </source>
</evidence>
<reference evidence="2 3" key="1">
    <citation type="submission" date="2014-06" db="EMBL/GenBank/DDBJ databases">
        <authorList>
            <person name="Le Roux F."/>
        </authorList>
    </citation>
    <scope>NUCLEOTIDE SEQUENCE</scope>
    <source>
        <strain evidence="1 3">J5-4</strain>
        <strain evidence="2">J5-5</strain>
    </source>
</reference>
<sequence length="50" mass="5978">MFQVKRYISTMLFSLIYLHRNEARQQALDSNALKQHVVANRRNKSTEEIK</sequence>
<reference evidence="4" key="2">
    <citation type="submission" date="2014-06" db="EMBL/GenBank/DDBJ databases">
        <authorList>
            <person name="Le Roux Frederique"/>
        </authorList>
    </citation>
    <scope>NUCLEOTIDE SEQUENCE [LARGE SCALE GENOMIC DNA]</scope>
    <source>
        <strain evidence="4">J5-5</strain>
    </source>
</reference>
<dbReference type="AlphaFoldDB" id="A0A822MXT9"/>
<comment type="caution">
    <text evidence="2">The sequence shown here is derived from an EMBL/GenBank/DDBJ whole genome shotgun (WGS) entry which is preliminary data.</text>
</comment>
<gene>
    <name evidence="1" type="ORF">VCR4J5_1260143</name>
    <name evidence="2" type="ORF">VCR5J5_180026</name>
</gene>
<name>A0A822MXT9_9VIBR</name>
<keyword evidence="3" id="KW-1185">Reference proteome</keyword>
<protein>
    <submittedName>
        <fullName evidence="2">Uncharacterized protein</fullName>
    </submittedName>
</protein>
<proteinExistence type="predicted"/>
<evidence type="ECO:0000313" key="3">
    <source>
        <dbReference type="Proteomes" id="UP000049077"/>
    </source>
</evidence>
<dbReference type="Proteomes" id="UP000049077">
    <property type="component" value="Unassembled WGS sequence"/>
</dbReference>
<organism evidence="2 4">
    <name type="scientific">Vibrio crassostreae</name>
    <dbReference type="NCBI Taxonomy" id="246167"/>
    <lineage>
        <taxon>Bacteria</taxon>
        <taxon>Pseudomonadati</taxon>
        <taxon>Pseudomonadota</taxon>
        <taxon>Gammaproteobacteria</taxon>
        <taxon>Vibrionales</taxon>
        <taxon>Vibrionaceae</taxon>
        <taxon>Vibrio</taxon>
    </lineage>
</organism>
<evidence type="ECO:0000313" key="1">
    <source>
        <dbReference type="EMBL" id="CDS98262.1"/>
    </source>
</evidence>
<evidence type="ECO:0000313" key="4">
    <source>
        <dbReference type="Proteomes" id="UP000049495"/>
    </source>
</evidence>
<dbReference type="EMBL" id="CCJV01000076">
    <property type="protein sequence ID" value="CDT21194.1"/>
    <property type="molecule type" value="Genomic_DNA"/>
</dbReference>
<dbReference type="EMBL" id="CCJX01000031">
    <property type="protein sequence ID" value="CDS98262.1"/>
    <property type="molecule type" value="Genomic_DNA"/>
</dbReference>
<dbReference type="Proteomes" id="UP000049495">
    <property type="component" value="Unassembled WGS sequence"/>
</dbReference>
<accession>A0A822MXT9</accession>